<feature type="region of interest" description="Disordered" evidence="1">
    <location>
        <begin position="281"/>
        <end position="322"/>
    </location>
</feature>
<proteinExistence type="predicted"/>
<gene>
    <name evidence="2" type="ORF">VNI00_018993</name>
</gene>
<dbReference type="Proteomes" id="UP001383192">
    <property type="component" value="Unassembled WGS sequence"/>
</dbReference>
<feature type="region of interest" description="Disordered" evidence="1">
    <location>
        <begin position="163"/>
        <end position="218"/>
    </location>
</feature>
<evidence type="ECO:0000313" key="3">
    <source>
        <dbReference type="Proteomes" id="UP001383192"/>
    </source>
</evidence>
<reference evidence="2 3" key="1">
    <citation type="submission" date="2024-01" db="EMBL/GenBank/DDBJ databases">
        <title>A draft genome for a cacao thread blight-causing isolate of Paramarasmius palmivorus.</title>
        <authorList>
            <person name="Baruah I.K."/>
            <person name="Bukari Y."/>
            <person name="Amoako-Attah I."/>
            <person name="Meinhardt L.W."/>
            <person name="Bailey B.A."/>
            <person name="Cohen S.P."/>
        </authorList>
    </citation>
    <scope>NUCLEOTIDE SEQUENCE [LARGE SCALE GENOMIC DNA]</scope>
    <source>
        <strain evidence="2 3">GH-12</strain>
    </source>
</reference>
<dbReference type="AlphaFoldDB" id="A0AAW0AR83"/>
<protein>
    <submittedName>
        <fullName evidence="2">Uncharacterized protein</fullName>
    </submittedName>
</protein>
<dbReference type="EMBL" id="JAYKXP010000299">
    <property type="protein sequence ID" value="KAK7015921.1"/>
    <property type="molecule type" value="Genomic_DNA"/>
</dbReference>
<organism evidence="2 3">
    <name type="scientific">Paramarasmius palmivorus</name>
    <dbReference type="NCBI Taxonomy" id="297713"/>
    <lineage>
        <taxon>Eukaryota</taxon>
        <taxon>Fungi</taxon>
        <taxon>Dikarya</taxon>
        <taxon>Basidiomycota</taxon>
        <taxon>Agaricomycotina</taxon>
        <taxon>Agaricomycetes</taxon>
        <taxon>Agaricomycetidae</taxon>
        <taxon>Agaricales</taxon>
        <taxon>Marasmiineae</taxon>
        <taxon>Marasmiaceae</taxon>
        <taxon>Paramarasmius</taxon>
    </lineage>
</organism>
<name>A0AAW0AR83_9AGAR</name>
<sequence>MFDRVRWTPYNQLPPDVQLRLICDRNLWAQFKECYGTLTNDLQLREYMFETDSPQSNMWNVNPYDHPRAPEPLSPTSVQGSTLSRDNPFSDRPTSSISARTRLTERQWQKSRRIGDGSVSPPRTLFNTGPPSGNVYRTPIFQPHASAIGLGLSPAQPSITVTSPTPPARMVERPEQHGKPASVHTVSDEGSVEEQVNREEVYMGPPKGSDDSLARSYQKEAQEQAEIAYDKLGTQFESSTESLLDAAPTIEELINMAQDWDEETRSELLSQLISNLVQWTQNQSPPMSNGPASASLPQTSSPATIESRIPSPTITPITREPYFADPPTTAVDYEPIPGFLVKEEPIAGPSSHATSLDKKPRSERRKDWRDKNVPKADKAPKESVPPESQPPTHPE</sequence>
<keyword evidence="3" id="KW-1185">Reference proteome</keyword>
<feature type="compositionally biased region" description="Basic and acidic residues" evidence="1">
    <location>
        <begin position="355"/>
        <end position="381"/>
    </location>
</feature>
<feature type="compositionally biased region" description="Polar residues" evidence="1">
    <location>
        <begin position="281"/>
        <end position="316"/>
    </location>
</feature>
<feature type="compositionally biased region" description="Polar residues" evidence="1">
    <location>
        <begin position="74"/>
        <end position="101"/>
    </location>
</feature>
<evidence type="ECO:0000256" key="1">
    <source>
        <dbReference type="SAM" id="MobiDB-lite"/>
    </source>
</evidence>
<accession>A0AAW0AR83</accession>
<feature type="compositionally biased region" description="Basic and acidic residues" evidence="1">
    <location>
        <begin position="208"/>
        <end position="218"/>
    </location>
</feature>
<feature type="non-terminal residue" evidence="2">
    <location>
        <position position="395"/>
    </location>
</feature>
<feature type="region of interest" description="Disordered" evidence="1">
    <location>
        <begin position="342"/>
        <end position="395"/>
    </location>
</feature>
<comment type="caution">
    <text evidence="2">The sequence shown here is derived from an EMBL/GenBank/DDBJ whole genome shotgun (WGS) entry which is preliminary data.</text>
</comment>
<evidence type="ECO:0000313" key="2">
    <source>
        <dbReference type="EMBL" id="KAK7015921.1"/>
    </source>
</evidence>
<feature type="region of interest" description="Disordered" evidence="1">
    <location>
        <begin position="60"/>
        <end position="131"/>
    </location>
</feature>